<feature type="non-terminal residue" evidence="1">
    <location>
        <position position="101"/>
    </location>
</feature>
<dbReference type="PANTHER" id="PTHR21301">
    <property type="entry name" value="REVERSE TRANSCRIPTASE"/>
    <property type="match status" value="1"/>
</dbReference>
<organism evidence="1 2">
    <name type="scientific">Pelobates cultripes</name>
    <name type="common">Western spadefoot toad</name>
    <dbReference type="NCBI Taxonomy" id="61616"/>
    <lineage>
        <taxon>Eukaryota</taxon>
        <taxon>Metazoa</taxon>
        <taxon>Chordata</taxon>
        <taxon>Craniata</taxon>
        <taxon>Vertebrata</taxon>
        <taxon>Euteleostomi</taxon>
        <taxon>Amphibia</taxon>
        <taxon>Batrachia</taxon>
        <taxon>Anura</taxon>
        <taxon>Pelobatoidea</taxon>
        <taxon>Pelobatidae</taxon>
        <taxon>Pelobates</taxon>
    </lineage>
</organism>
<gene>
    <name evidence="1" type="ORF">PECUL_23A001864</name>
</gene>
<reference evidence="1" key="1">
    <citation type="submission" date="2022-03" db="EMBL/GenBank/DDBJ databases">
        <authorList>
            <person name="Alioto T."/>
            <person name="Alioto T."/>
            <person name="Gomez Garrido J."/>
        </authorList>
    </citation>
    <scope>NUCLEOTIDE SEQUENCE</scope>
</reference>
<dbReference type="AlphaFoldDB" id="A0AAD1R4S2"/>
<dbReference type="Proteomes" id="UP001295444">
    <property type="component" value="Chromosome 01"/>
</dbReference>
<accession>A0AAD1R4S2</accession>
<dbReference type="EMBL" id="OW240912">
    <property type="protein sequence ID" value="CAH2223968.1"/>
    <property type="molecule type" value="Genomic_DNA"/>
</dbReference>
<evidence type="ECO:0000313" key="1">
    <source>
        <dbReference type="EMBL" id="CAH2223968.1"/>
    </source>
</evidence>
<dbReference type="PANTHER" id="PTHR21301:SF14">
    <property type="match status" value="1"/>
</dbReference>
<sequence>MAANHETIDFLDVRVYTEGLKLAFTLYTKPTDRNTLLHTSSFLSNTLKASLPYSQFLRVYRNNSKPSKTQEQMSMMWGIFIQHGYKKTTLNAALQKYQVRD</sequence>
<keyword evidence="2" id="KW-1185">Reference proteome</keyword>
<protein>
    <submittedName>
        <fullName evidence="1">Uncharacterized protein</fullName>
    </submittedName>
</protein>
<evidence type="ECO:0000313" key="2">
    <source>
        <dbReference type="Proteomes" id="UP001295444"/>
    </source>
</evidence>
<proteinExistence type="predicted"/>
<name>A0AAD1R4S2_PELCU</name>